<dbReference type="InterPro" id="IPR045860">
    <property type="entry name" value="Snake_toxin-like_sf"/>
</dbReference>
<evidence type="ECO:0000256" key="1">
    <source>
        <dbReference type="SAM" id="Phobius"/>
    </source>
</evidence>
<gene>
    <name evidence="2" type="ORF">OS493_005340</name>
</gene>
<dbReference type="OrthoDB" id="5949217at2759"/>
<proteinExistence type="predicted"/>
<dbReference type="SUPFAM" id="SSF57302">
    <property type="entry name" value="Snake toxin-like"/>
    <property type="match status" value="1"/>
</dbReference>
<keyword evidence="1" id="KW-1133">Transmembrane helix</keyword>
<dbReference type="Gene3D" id="2.10.60.10">
    <property type="entry name" value="CD59"/>
    <property type="match status" value="1"/>
</dbReference>
<organism evidence="2 3">
    <name type="scientific">Desmophyllum pertusum</name>
    <dbReference type="NCBI Taxonomy" id="174260"/>
    <lineage>
        <taxon>Eukaryota</taxon>
        <taxon>Metazoa</taxon>
        <taxon>Cnidaria</taxon>
        <taxon>Anthozoa</taxon>
        <taxon>Hexacorallia</taxon>
        <taxon>Scleractinia</taxon>
        <taxon>Caryophylliina</taxon>
        <taxon>Caryophylliidae</taxon>
        <taxon>Desmophyllum</taxon>
    </lineage>
</organism>
<dbReference type="AlphaFoldDB" id="A0A9W9YUU3"/>
<evidence type="ECO:0000313" key="3">
    <source>
        <dbReference type="Proteomes" id="UP001163046"/>
    </source>
</evidence>
<keyword evidence="3" id="KW-1185">Reference proteome</keyword>
<keyword evidence="1" id="KW-0812">Transmembrane</keyword>
<protein>
    <submittedName>
        <fullName evidence="2">Uncharacterized protein</fullName>
    </submittedName>
</protein>
<name>A0A9W9YUU3_9CNID</name>
<dbReference type="EMBL" id="MU827303">
    <property type="protein sequence ID" value="KAJ7365243.1"/>
    <property type="molecule type" value="Genomic_DNA"/>
</dbReference>
<reference evidence="2" key="1">
    <citation type="submission" date="2023-01" db="EMBL/GenBank/DDBJ databases">
        <title>Genome assembly of the deep-sea coral Lophelia pertusa.</title>
        <authorList>
            <person name="Herrera S."/>
            <person name="Cordes E."/>
        </authorList>
    </citation>
    <scope>NUCLEOTIDE SEQUENCE</scope>
    <source>
        <strain evidence="2">USNM1676648</strain>
        <tissue evidence="2">Polyp</tissue>
    </source>
</reference>
<feature type="transmembrane region" description="Helical" evidence="1">
    <location>
        <begin position="80"/>
        <end position="100"/>
    </location>
</feature>
<keyword evidence="1" id="KW-0472">Membrane</keyword>
<comment type="caution">
    <text evidence="2">The sequence shown here is derived from an EMBL/GenBank/DDBJ whole genome shotgun (WGS) entry which is preliminary data.</text>
</comment>
<accession>A0A9W9YUU3</accession>
<dbReference type="Proteomes" id="UP001163046">
    <property type="component" value="Unassembled WGS sequence"/>
</dbReference>
<evidence type="ECO:0000313" key="2">
    <source>
        <dbReference type="EMBL" id="KAJ7365243.1"/>
    </source>
</evidence>
<sequence>MHYVMGGLQCFEIQVSPTDDQCIKVHLKAGGVESYYKGCAPKFACEKAKNPICKEASSGADFTCDISCCDDTDNCNAGSAFRVSGFLLLACALASLMVLVKS</sequence>